<gene>
    <name evidence="1" type="ORF">WMSIL1_LOCUS1862</name>
</gene>
<evidence type="ECO:0000313" key="1">
    <source>
        <dbReference type="EMBL" id="VUZ40760.1"/>
    </source>
</evidence>
<evidence type="ECO:0000313" key="2">
    <source>
        <dbReference type="Proteomes" id="UP000321570"/>
    </source>
</evidence>
<dbReference type="EMBL" id="CABIJS010000044">
    <property type="protein sequence ID" value="VUZ40760.1"/>
    <property type="molecule type" value="Genomic_DNA"/>
</dbReference>
<dbReference type="Proteomes" id="UP000321570">
    <property type="component" value="Unassembled WGS sequence"/>
</dbReference>
<dbReference type="AlphaFoldDB" id="A0A564Y0M7"/>
<organism evidence="1 2">
    <name type="scientific">Hymenolepis diminuta</name>
    <name type="common">Rat tapeworm</name>
    <dbReference type="NCBI Taxonomy" id="6216"/>
    <lineage>
        <taxon>Eukaryota</taxon>
        <taxon>Metazoa</taxon>
        <taxon>Spiralia</taxon>
        <taxon>Lophotrochozoa</taxon>
        <taxon>Platyhelminthes</taxon>
        <taxon>Cestoda</taxon>
        <taxon>Eucestoda</taxon>
        <taxon>Cyclophyllidea</taxon>
        <taxon>Hymenolepididae</taxon>
        <taxon>Hymenolepis</taxon>
    </lineage>
</organism>
<sequence length="98" mass="11352">MPLCHYSLILPVVVDADALDYNVGAIISHDFRISHWMFWASQHLEIMELPKFNSTINKIFIWNVPGNPLEDSRFIRQSNVMGKFFAQEEVGVEHNGMF</sequence>
<proteinExistence type="predicted"/>
<reference evidence="1 2" key="1">
    <citation type="submission" date="2019-07" db="EMBL/GenBank/DDBJ databases">
        <authorList>
            <person name="Jastrzebski P J."/>
            <person name="Paukszto L."/>
            <person name="Jastrzebski P J."/>
        </authorList>
    </citation>
    <scope>NUCLEOTIDE SEQUENCE [LARGE SCALE GENOMIC DNA]</scope>
    <source>
        <strain evidence="1 2">WMS-il1</strain>
    </source>
</reference>
<accession>A0A564Y0M7</accession>
<keyword evidence="2" id="KW-1185">Reference proteome</keyword>
<name>A0A564Y0M7_HYMDI</name>
<protein>
    <submittedName>
        <fullName evidence="1">Uncharacterized protein</fullName>
    </submittedName>
</protein>